<evidence type="ECO:0000313" key="2">
    <source>
        <dbReference type="Proteomes" id="UP000831537"/>
    </source>
</evidence>
<name>A0ABY4GH06_9BACI</name>
<evidence type="ECO:0008006" key="3">
    <source>
        <dbReference type="Google" id="ProtNLM"/>
    </source>
</evidence>
<dbReference type="Proteomes" id="UP000831537">
    <property type="component" value="Chromosome"/>
</dbReference>
<evidence type="ECO:0000313" key="1">
    <source>
        <dbReference type="EMBL" id="UOQ83605.1"/>
    </source>
</evidence>
<reference evidence="1 2" key="1">
    <citation type="submission" date="2022-04" db="EMBL/GenBank/DDBJ databases">
        <title>Gracilibacillus sp. isolated from saltern.</title>
        <authorList>
            <person name="Won M."/>
            <person name="Lee C.-M."/>
            <person name="Woen H.-Y."/>
            <person name="Kwon S.-W."/>
        </authorList>
    </citation>
    <scope>NUCLEOTIDE SEQUENCE [LARGE SCALE GENOMIC DNA]</scope>
    <source>
        <strain evidence="1 2">SSPM10-3</strain>
    </source>
</reference>
<keyword evidence="2" id="KW-1185">Reference proteome</keyword>
<accession>A0ABY4GH06</accession>
<organism evidence="1 2">
    <name type="scientific">Gracilibacillus salinarum</name>
    <dbReference type="NCBI Taxonomy" id="2932255"/>
    <lineage>
        <taxon>Bacteria</taxon>
        <taxon>Bacillati</taxon>
        <taxon>Bacillota</taxon>
        <taxon>Bacilli</taxon>
        <taxon>Bacillales</taxon>
        <taxon>Bacillaceae</taxon>
        <taxon>Gracilibacillus</taxon>
    </lineage>
</organism>
<dbReference type="RefSeq" id="WP_244740621.1">
    <property type="nucleotide sequence ID" value="NZ_CP095071.1"/>
</dbReference>
<sequence>MEKDIISSPAFKMRLIDIGYQDLSPEELENKIRQIYLEEFYQLIDSIIVNEDQKGEIIDSMLEQTQRLKQHNLQILEDTDQQISKMVTNINDQVEDINEQQMTLTYRDNI</sequence>
<dbReference type="EMBL" id="CP095071">
    <property type="protein sequence ID" value="UOQ83605.1"/>
    <property type="molecule type" value="Genomic_DNA"/>
</dbReference>
<gene>
    <name evidence="1" type="ORF">MUN87_12650</name>
</gene>
<proteinExistence type="predicted"/>
<protein>
    <recommendedName>
        <fullName evidence="3">DivIVA domain-containing protein</fullName>
    </recommendedName>
</protein>